<evidence type="ECO:0000313" key="4">
    <source>
        <dbReference type="EMBL" id="KAH9832647.1"/>
    </source>
</evidence>
<dbReference type="Gene3D" id="1.10.10.10">
    <property type="entry name" value="Winged helix-like DNA-binding domain superfamily/Winged helix DNA-binding domain"/>
    <property type="match status" value="1"/>
</dbReference>
<protein>
    <submittedName>
        <fullName evidence="4">ESCRT-II complex vps25 subunit</fullName>
    </submittedName>
</protein>
<evidence type="ECO:0000256" key="3">
    <source>
        <dbReference type="ARBA" id="ARBA00022927"/>
    </source>
</evidence>
<proteinExistence type="inferred from homology"/>
<comment type="caution">
    <text evidence="4">The sequence shown here is derived from an EMBL/GenBank/DDBJ whole genome shotgun (WGS) entry which is preliminary data.</text>
</comment>
<dbReference type="PANTHER" id="PTHR13149">
    <property type="entry name" value="VACUOLAR PROTEIN SORTING-ASSOCIATED PROTEIN VPS25"/>
    <property type="match status" value="1"/>
</dbReference>
<reference evidence="4 5" key="1">
    <citation type="journal article" date="2021" name="Environ. Microbiol.">
        <title>Gene family expansions and transcriptome signatures uncover fungal adaptations to wood decay.</title>
        <authorList>
            <person name="Hage H."/>
            <person name="Miyauchi S."/>
            <person name="Viragh M."/>
            <person name="Drula E."/>
            <person name="Min B."/>
            <person name="Chaduli D."/>
            <person name="Navarro D."/>
            <person name="Favel A."/>
            <person name="Norest M."/>
            <person name="Lesage-Meessen L."/>
            <person name="Balint B."/>
            <person name="Merenyi Z."/>
            <person name="de Eugenio L."/>
            <person name="Morin E."/>
            <person name="Martinez A.T."/>
            <person name="Baldrian P."/>
            <person name="Stursova M."/>
            <person name="Martinez M.J."/>
            <person name="Novotny C."/>
            <person name="Magnuson J.K."/>
            <person name="Spatafora J.W."/>
            <person name="Maurice S."/>
            <person name="Pangilinan J."/>
            <person name="Andreopoulos W."/>
            <person name="LaButti K."/>
            <person name="Hundley H."/>
            <person name="Na H."/>
            <person name="Kuo A."/>
            <person name="Barry K."/>
            <person name="Lipzen A."/>
            <person name="Henrissat B."/>
            <person name="Riley R."/>
            <person name="Ahrendt S."/>
            <person name="Nagy L.G."/>
            <person name="Grigoriev I.V."/>
            <person name="Martin F."/>
            <person name="Rosso M.N."/>
        </authorList>
    </citation>
    <scope>NUCLEOTIDE SEQUENCE [LARGE SCALE GENOMIC DNA]</scope>
    <source>
        <strain evidence="4 5">CIRM-BRFM 1785</strain>
    </source>
</reference>
<evidence type="ECO:0000256" key="2">
    <source>
        <dbReference type="ARBA" id="ARBA00022448"/>
    </source>
</evidence>
<organism evidence="4 5">
    <name type="scientific">Rhodofomes roseus</name>
    <dbReference type="NCBI Taxonomy" id="34475"/>
    <lineage>
        <taxon>Eukaryota</taxon>
        <taxon>Fungi</taxon>
        <taxon>Dikarya</taxon>
        <taxon>Basidiomycota</taxon>
        <taxon>Agaricomycotina</taxon>
        <taxon>Agaricomycetes</taxon>
        <taxon>Polyporales</taxon>
        <taxon>Rhodofomes</taxon>
    </lineage>
</organism>
<dbReference type="GeneID" id="72005446"/>
<accession>A0ABQ8K791</accession>
<dbReference type="RefSeq" id="XP_047775565.1">
    <property type="nucleotide sequence ID" value="XM_047924714.1"/>
</dbReference>
<comment type="similarity">
    <text evidence="1">Belongs to the VPS25 family.</text>
</comment>
<evidence type="ECO:0000313" key="5">
    <source>
        <dbReference type="Proteomes" id="UP000814176"/>
    </source>
</evidence>
<dbReference type="InterPro" id="IPR036388">
    <property type="entry name" value="WH-like_DNA-bd_sf"/>
</dbReference>
<dbReference type="Pfam" id="PF05871">
    <property type="entry name" value="ESCRT-II"/>
    <property type="match status" value="1"/>
</dbReference>
<dbReference type="Gene3D" id="1.10.10.570">
    <property type="entry name" value="Winged helix' DNA-binding domain. Chain C. Domain 1"/>
    <property type="match status" value="1"/>
</dbReference>
<keyword evidence="3" id="KW-0653">Protein transport</keyword>
<dbReference type="EMBL" id="JADCUA010000021">
    <property type="protein sequence ID" value="KAH9832647.1"/>
    <property type="molecule type" value="Genomic_DNA"/>
</dbReference>
<dbReference type="SUPFAM" id="SSF46785">
    <property type="entry name" value="Winged helix' DNA-binding domain"/>
    <property type="match status" value="2"/>
</dbReference>
<keyword evidence="2" id="KW-0813">Transport</keyword>
<dbReference type="InterPro" id="IPR014041">
    <property type="entry name" value="ESCRT-II_cplx_Vps25-sub_N"/>
</dbReference>
<dbReference type="InterPro" id="IPR036390">
    <property type="entry name" value="WH_DNA-bd_sf"/>
</dbReference>
<dbReference type="Proteomes" id="UP000814176">
    <property type="component" value="Unassembled WGS sequence"/>
</dbReference>
<gene>
    <name evidence="4" type="ORF">C8Q71DRAFT_777477</name>
</gene>
<dbReference type="PANTHER" id="PTHR13149:SF0">
    <property type="entry name" value="VACUOLAR PROTEIN-SORTING-ASSOCIATED PROTEIN 25"/>
    <property type="match status" value="1"/>
</dbReference>
<evidence type="ECO:0000256" key="1">
    <source>
        <dbReference type="ARBA" id="ARBA00009674"/>
    </source>
</evidence>
<keyword evidence="5" id="KW-1185">Reference proteome</keyword>
<dbReference type="InterPro" id="IPR008570">
    <property type="entry name" value="ESCRT-II_cplx_Vps25-sub"/>
</dbReference>
<sequence>MTTSMSTHTTPSGYLLPSIHSMPPFFTQQPNPATQATVTENWTRLILSYARHRRLFYLRVEDAETKGSEWDEVLRNERINRRLMPSHMSFIMADMVSKNLAVYEPPRQTRTVLLHWRLPEEWAEVLHEWASSTAQLNTILTFYEIIEPPVPSPLSGIPATLLRRAVAILTKTNRAQVIAVADGEGVRFLPGNPAR</sequence>
<name>A0ABQ8K791_9APHY</name>